<evidence type="ECO:0000256" key="2">
    <source>
        <dbReference type="SAM" id="Phobius"/>
    </source>
</evidence>
<dbReference type="AlphaFoldDB" id="A0A9W8MK35"/>
<evidence type="ECO:0000259" key="3">
    <source>
        <dbReference type="Pfam" id="PF20151"/>
    </source>
</evidence>
<feature type="transmembrane region" description="Helical" evidence="2">
    <location>
        <begin position="104"/>
        <end position="125"/>
    </location>
</feature>
<keyword evidence="2" id="KW-1133">Transmembrane helix</keyword>
<feature type="domain" description="DUF6533" evidence="3">
    <location>
        <begin position="42"/>
        <end position="83"/>
    </location>
</feature>
<keyword evidence="2" id="KW-0812">Transmembrane</keyword>
<protein>
    <recommendedName>
        <fullName evidence="3">DUF6533 domain-containing protein</fullName>
    </recommendedName>
</protein>
<proteinExistence type="predicted"/>
<comment type="caution">
    <text evidence="4">The sequence shown here is derived from an EMBL/GenBank/DDBJ whole genome shotgun (WGS) entry which is preliminary data.</text>
</comment>
<feature type="transmembrane region" description="Helical" evidence="2">
    <location>
        <begin position="137"/>
        <end position="163"/>
    </location>
</feature>
<evidence type="ECO:0000256" key="1">
    <source>
        <dbReference type="SAM" id="MobiDB-lite"/>
    </source>
</evidence>
<feature type="transmembrane region" description="Helical" evidence="2">
    <location>
        <begin position="231"/>
        <end position="252"/>
    </location>
</feature>
<gene>
    <name evidence="4" type="ORF">H1R20_g5668</name>
</gene>
<keyword evidence="2" id="KW-0472">Membrane</keyword>
<feature type="non-terminal residue" evidence="4">
    <location>
        <position position="363"/>
    </location>
</feature>
<name>A0A9W8MK35_9AGAR</name>
<feature type="transmembrane region" description="Helical" evidence="2">
    <location>
        <begin position="32"/>
        <end position="52"/>
    </location>
</feature>
<feature type="transmembrane region" description="Helical" evidence="2">
    <location>
        <begin position="191"/>
        <end position="211"/>
    </location>
</feature>
<organism evidence="4 5">
    <name type="scientific">Candolleomyces eurysporus</name>
    <dbReference type="NCBI Taxonomy" id="2828524"/>
    <lineage>
        <taxon>Eukaryota</taxon>
        <taxon>Fungi</taxon>
        <taxon>Dikarya</taxon>
        <taxon>Basidiomycota</taxon>
        <taxon>Agaricomycotina</taxon>
        <taxon>Agaricomycetes</taxon>
        <taxon>Agaricomycetidae</taxon>
        <taxon>Agaricales</taxon>
        <taxon>Agaricineae</taxon>
        <taxon>Psathyrellaceae</taxon>
        <taxon>Candolleomyces</taxon>
    </lineage>
</organism>
<dbReference type="Pfam" id="PF20151">
    <property type="entry name" value="DUF6533"/>
    <property type="match status" value="1"/>
</dbReference>
<accession>A0A9W8MK35</accession>
<sequence>MSGISGVNRAAAASVPGVDEATIQLLTTGLGLIHVLQVYTSSMVAIAAWDWLVCLKAEWEYIWKKDWSLIKGLYLWTRYYGLICFSINLWLFNAEFSAEQCKTLHYLIAATCMWTTLGSEAILAVRTYAFLGKARWLGILLGGMLLAETGFLLYVAIAAVYQIPPPPFPVESPRGPCTASDKPGSHVVSGFWLAPVAFDLICTFLTIWKAFTLQQSIVRSPIIKIFIREGLGYFLAVAGVNVLNFEKAAFMFQKNPNLQNINCFLALVLSQVLCCRLVLNLKGAQEGSSKPGTNSNTANSYTPTPRSGGVSIPLGKYRGADSFTQTDYTRTDIYDGVKVEINVEQNNDDSRQSSDMKHHASAV</sequence>
<dbReference type="OrthoDB" id="3353364at2759"/>
<keyword evidence="5" id="KW-1185">Reference proteome</keyword>
<feature type="region of interest" description="Disordered" evidence="1">
    <location>
        <begin position="285"/>
        <end position="313"/>
    </location>
</feature>
<dbReference type="EMBL" id="JANBPK010000808">
    <property type="protein sequence ID" value="KAJ2931434.1"/>
    <property type="molecule type" value="Genomic_DNA"/>
</dbReference>
<feature type="compositionally biased region" description="Polar residues" evidence="1">
    <location>
        <begin position="286"/>
        <end position="305"/>
    </location>
</feature>
<feature type="transmembrane region" description="Helical" evidence="2">
    <location>
        <begin position="258"/>
        <end position="279"/>
    </location>
</feature>
<reference evidence="4" key="1">
    <citation type="submission" date="2022-06" db="EMBL/GenBank/DDBJ databases">
        <title>Genome Sequence of Candolleomyces eurysporus.</title>
        <authorList>
            <person name="Buettner E."/>
        </authorList>
    </citation>
    <scope>NUCLEOTIDE SEQUENCE</scope>
    <source>
        <strain evidence="4">VTCC 930004</strain>
    </source>
</reference>
<dbReference type="InterPro" id="IPR045340">
    <property type="entry name" value="DUF6533"/>
</dbReference>
<evidence type="ECO:0000313" key="5">
    <source>
        <dbReference type="Proteomes" id="UP001140091"/>
    </source>
</evidence>
<evidence type="ECO:0000313" key="4">
    <source>
        <dbReference type="EMBL" id="KAJ2931434.1"/>
    </source>
</evidence>
<feature type="transmembrane region" description="Helical" evidence="2">
    <location>
        <begin position="73"/>
        <end position="92"/>
    </location>
</feature>
<dbReference type="Proteomes" id="UP001140091">
    <property type="component" value="Unassembled WGS sequence"/>
</dbReference>